<organism evidence="4 5">
    <name type="scientific">Actinokineospora alba</name>
    <dbReference type="NCBI Taxonomy" id="504798"/>
    <lineage>
        <taxon>Bacteria</taxon>
        <taxon>Bacillati</taxon>
        <taxon>Actinomycetota</taxon>
        <taxon>Actinomycetes</taxon>
        <taxon>Pseudonocardiales</taxon>
        <taxon>Pseudonocardiaceae</taxon>
        <taxon>Actinokineospora</taxon>
    </lineage>
</organism>
<dbReference type="InterPro" id="IPR028082">
    <property type="entry name" value="Peripla_BP_I"/>
</dbReference>
<dbReference type="SUPFAM" id="SSF53822">
    <property type="entry name" value="Periplasmic binding protein-like I"/>
    <property type="match status" value="1"/>
</dbReference>
<dbReference type="Proteomes" id="UP000199651">
    <property type="component" value="Unassembled WGS sequence"/>
</dbReference>
<proteinExistence type="inferred from homology"/>
<evidence type="ECO:0000256" key="2">
    <source>
        <dbReference type="ARBA" id="ARBA00022729"/>
    </source>
</evidence>
<protein>
    <submittedName>
        <fullName evidence="4">ABC-type branched-chain amino acid transport system, substrate-binding protein</fullName>
    </submittedName>
</protein>
<accession>A0A1H0EY31</accession>
<dbReference type="Pfam" id="PF13458">
    <property type="entry name" value="Peripla_BP_6"/>
    <property type="match status" value="1"/>
</dbReference>
<dbReference type="OrthoDB" id="4501457at2"/>
<keyword evidence="2" id="KW-0732">Signal</keyword>
<feature type="domain" description="Leucine-binding protein" evidence="3">
    <location>
        <begin position="61"/>
        <end position="386"/>
    </location>
</feature>
<evidence type="ECO:0000313" key="4">
    <source>
        <dbReference type="EMBL" id="SDN87265.1"/>
    </source>
</evidence>
<keyword evidence="5" id="KW-1185">Reference proteome</keyword>
<dbReference type="Gene3D" id="3.40.50.2300">
    <property type="match status" value="2"/>
</dbReference>
<comment type="similarity">
    <text evidence="1">Belongs to the leucine-binding protein family.</text>
</comment>
<gene>
    <name evidence="4" type="ORF">SAMN05192558_101147</name>
</gene>
<name>A0A1H0EY31_9PSEU</name>
<dbReference type="EMBL" id="FNJB01000001">
    <property type="protein sequence ID" value="SDN87265.1"/>
    <property type="molecule type" value="Genomic_DNA"/>
</dbReference>
<dbReference type="InterPro" id="IPR028081">
    <property type="entry name" value="Leu-bd"/>
</dbReference>
<dbReference type="RefSeq" id="WP_091368340.1">
    <property type="nucleotide sequence ID" value="NZ_FNDV01000003.1"/>
</dbReference>
<dbReference type="AlphaFoldDB" id="A0A1H0EY31"/>
<evidence type="ECO:0000259" key="3">
    <source>
        <dbReference type="Pfam" id="PF13458"/>
    </source>
</evidence>
<evidence type="ECO:0000256" key="1">
    <source>
        <dbReference type="ARBA" id="ARBA00010062"/>
    </source>
</evidence>
<sequence length="434" mass="45303">MTSRTTQLLAGLSALALIATGCGRGDSGGGGGGGEGAVKTDVGVTAEPCKDTPNLTKGCIFLGTISDLTSGPFKALAVPITEAQKKFWERVNKAGGIDGYGVDVTTYVRDNKYNPETHNQVYQEIKSKVLGLAQTLGSPTTAAIIGDLGDNNIVSVPASWTSAWAFEDVILESGTNYCLESMNAIDYAVEQFKPKSVMAVHYPGDYGEDAAAGAKVAAEKNGLTFEAVETASGQDNQAGAINAVNSKKPDLVILTTGPTDAAVIVGQTAARGFTGKYIGTSPTWNPGLLKSPAGPAFKALYLQSGPWETFTADTPGHKNMRDTLGTGVTGNDGYTAGWVWSYPLQAALKKAVANKDLSREGLLKAVKQLDKVDYEGMLPASAGNFTGDANAGVVRETMIAKPDDASPTGVSTVKPFFVGPTAKDYKFDKPCFQS</sequence>
<dbReference type="PANTHER" id="PTHR47235">
    <property type="entry name" value="BLR6548 PROTEIN"/>
    <property type="match status" value="1"/>
</dbReference>
<dbReference type="PANTHER" id="PTHR47235:SF1">
    <property type="entry name" value="BLR6548 PROTEIN"/>
    <property type="match status" value="1"/>
</dbReference>
<reference evidence="5" key="1">
    <citation type="submission" date="2016-10" db="EMBL/GenBank/DDBJ databases">
        <authorList>
            <person name="Varghese N."/>
            <person name="Submissions S."/>
        </authorList>
    </citation>
    <scope>NUCLEOTIDE SEQUENCE [LARGE SCALE GENOMIC DNA]</scope>
    <source>
        <strain evidence="5">IBRC-M 10655</strain>
    </source>
</reference>
<evidence type="ECO:0000313" key="5">
    <source>
        <dbReference type="Proteomes" id="UP000199651"/>
    </source>
</evidence>
<dbReference type="STRING" id="504798.SAMN05421871_103722"/>
<dbReference type="PROSITE" id="PS51257">
    <property type="entry name" value="PROKAR_LIPOPROTEIN"/>
    <property type="match status" value="1"/>
</dbReference>